<dbReference type="AlphaFoldDB" id="A0A0F9TCP5"/>
<accession>A0A0F9TCP5</accession>
<organism evidence="1">
    <name type="scientific">marine sediment metagenome</name>
    <dbReference type="NCBI Taxonomy" id="412755"/>
    <lineage>
        <taxon>unclassified sequences</taxon>
        <taxon>metagenomes</taxon>
        <taxon>ecological metagenomes</taxon>
    </lineage>
</organism>
<proteinExistence type="predicted"/>
<protein>
    <submittedName>
        <fullName evidence="1">Uncharacterized protein</fullName>
    </submittedName>
</protein>
<gene>
    <name evidence="1" type="ORF">LCGC14_0408430</name>
</gene>
<dbReference type="EMBL" id="LAZR01000357">
    <property type="protein sequence ID" value="KKN72702.1"/>
    <property type="molecule type" value="Genomic_DNA"/>
</dbReference>
<reference evidence="1" key="1">
    <citation type="journal article" date="2015" name="Nature">
        <title>Complex archaea that bridge the gap between prokaryotes and eukaryotes.</title>
        <authorList>
            <person name="Spang A."/>
            <person name="Saw J.H."/>
            <person name="Jorgensen S.L."/>
            <person name="Zaremba-Niedzwiedzka K."/>
            <person name="Martijn J."/>
            <person name="Lind A.E."/>
            <person name="van Eijk R."/>
            <person name="Schleper C."/>
            <person name="Guy L."/>
            <person name="Ettema T.J."/>
        </authorList>
    </citation>
    <scope>NUCLEOTIDE SEQUENCE</scope>
</reference>
<sequence length="330" mass="37107">MNTLHFCRDGILRRTITTRVPEAMDDRRFETRLIPVQAWEASADPDIFLKSLHDVIIFEKGLTVADLFENLAPWAETLRGVACMDFPAFLTEMRSIPENPDVEIEKISLYYHAEITAVPLFERDTAKGETGLLDFGNPAYTGRLKVEEGWHMTAYLKEESRDEYDGSDSVSMSFTPLSEWKHLEIVIDPKACLRDSTAGDHSSVYLGTKESITDQGHPNVAIVNASNGDVYGHDIAIDPPAPTFFDALVRGFLWDVGFHYSPVQRDDSRDKVMEAMDEVISSNDADTDIDAEDEIDAEALAEMQMMRTLQAKSAEMGLSVTEREIEDEKD</sequence>
<evidence type="ECO:0000313" key="1">
    <source>
        <dbReference type="EMBL" id="KKN72702.1"/>
    </source>
</evidence>
<comment type="caution">
    <text evidence="1">The sequence shown here is derived from an EMBL/GenBank/DDBJ whole genome shotgun (WGS) entry which is preliminary data.</text>
</comment>
<name>A0A0F9TCP5_9ZZZZ</name>